<dbReference type="CDD" id="cd08411">
    <property type="entry name" value="PBP2_OxyR"/>
    <property type="match status" value="1"/>
</dbReference>
<dbReference type="RefSeq" id="WP_117189412.1">
    <property type="nucleotide sequence ID" value="NZ_NOWI01000006.1"/>
</dbReference>
<evidence type="ECO:0000259" key="7">
    <source>
        <dbReference type="PROSITE" id="PS50931"/>
    </source>
</evidence>
<dbReference type="Pfam" id="PF03466">
    <property type="entry name" value="LysR_substrate"/>
    <property type="match status" value="1"/>
</dbReference>
<organism evidence="8 9">
    <name type="scientific">Cutibacterium avidum</name>
    <dbReference type="NCBI Taxonomy" id="33010"/>
    <lineage>
        <taxon>Bacteria</taxon>
        <taxon>Bacillati</taxon>
        <taxon>Actinomycetota</taxon>
        <taxon>Actinomycetes</taxon>
        <taxon>Propionibacteriales</taxon>
        <taxon>Propionibacteriaceae</taxon>
        <taxon>Cutibacterium</taxon>
    </lineage>
</organism>
<name>A0A3E2DF14_9ACTN</name>
<evidence type="ECO:0000256" key="5">
    <source>
        <dbReference type="ARBA" id="ARBA00023163"/>
    </source>
</evidence>
<dbReference type="PRINTS" id="PR00039">
    <property type="entry name" value="HTHLYSR"/>
</dbReference>
<comment type="caution">
    <text evidence="8">The sequence shown here is derived from an EMBL/GenBank/DDBJ whole genome shotgun (WGS) entry which is preliminary data.</text>
</comment>
<keyword evidence="3" id="KW-0238">DNA-binding</keyword>
<keyword evidence="4" id="KW-0010">Activator</keyword>
<dbReference type="SUPFAM" id="SSF53850">
    <property type="entry name" value="Periplasmic binding protein-like II"/>
    <property type="match status" value="1"/>
</dbReference>
<sequence>MNLRDLRYLVALAEEHHFGRAAASCGVSQPTLSTQIHRLENELGVSLAVRAGRRIEITPVGERIAQTAREMLVLADDIRTLALEESERTTRQLKVGVFPTLGPFLLPRVIARFDQYEPGVNIHVVEKRTARLLEAVNQGDLDVAVVAAPVEDETLTAIPVFREEFLLVTGVDDELAHEKGPIDPHDVSTDGLILMSEGHCLRDQVLEVCSPSGPMPPNALSAGSLATIRELVSVGAGRTLMPRSAVSAPKPKDPRIVVREFTQPRPHRDIVACGRPAAMTRPSVLTLISILRNLPGDIVEPLGVDGATLCSHGLGN</sequence>
<accession>A0A3E2DF14</accession>
<gene>
    <name evidence="8" type="ORF">CHT91_07885</name>
</gene>
<evidence type="ECO:0000256" key="3">
    <source>
        <dbReference type="ARBA" id="ARBA00023125"/>
    </source>
</evidence>
<evidence type="ECO:0000313" key="9">
    <source>
        <dbReference type="Proteomes" id="UP000259211"/>
    </source>
</evidence>
<comment type="similarity">
    <text evidence="1">Belongs to the LysR transcriptional regulatory family.</text>
</comment>
<proteinExistence type="inferred from homology"/>
<dbReference type="EMBL" id="NOWI01000006">
    <property type="protein sequence ID" value="RFT43928.1"/>
    <property type="molecule type" value="Genomic_DNA"/>
</dbReference>
<dbReference type="SUPFAM" id="SSF46785">
    <property type="entry name" value="Winged helix' DNA-binding domain"/>
    <property type="match status" value="1"/>
</dbReference>
<evidence type="ECO:0000256" key="1">
    <source>
        <dbReference type="ARBA" id="ARBA00009437"/>
    </source>
</evidence>
<reference evidence="8 9" key="1">
    <citation type="submission" date="2017-07" db="EMBL/GenBank/DDBJ databases">
        <authorList>
            <person name="Sun Z.S."/>
            <person name="Albrecht U."/>
            <person name="Echele G."/>
            <person name="Lee C.C."/>
        </authorList>
    </citation>
    <scope>NUCLEOTIDE SEQUENCE [LARGE SCALE GENOMIC DNA]</scope>
    <source>
        <strain evidence="8 9">P16-029</strain>
    </source>
</reference>
<dbReference type="GO" id="GO:0032993">
    <property type="term" value="C:protein-DNA complex"/>
    <property type="evidence" value="ECO:0007669"/>
    <property type="project" value="TreeGrafter"/>
</dbReference>
<dbReference type="InterPro" id="IPR036388">
    <property type="entry name" value="WH-like_DNA-bd_sf"/>
</dbReference>
<protein>
    <recommendedName>
        <fullName evidence="6">Probable hydrogen peroxide-inducible genes activator</fullName>
    </recommendedName>
</protein>
<dbReference type="PANTHER" id="PTHR30346:SF26">
    <property type="entry name" value="HYDROGEN PEROXIDE-INDUCIBLE GENES ACTIVATOR"/>
    <property type="match status" value="1"/>
</dbReference>
<dbReference type="InterPro" id="IPR036390">
    <property type="entry name" value="WH_DNA-bd_sf"/>
</dbReference>
<dbReference type="PROSITE" id="PS50931">
    <property type="entry name" value="HTH_LYSR"/>
    <property type="match status" value="1"/>
</dbReference>
<dbReference type="Proteomes" id="UP000259211">
    <property type="component" value="Unassembled WGS sequence"/>
</dbReference>
<dbReference type="FunFam" id="1.10.10.10:FF:000001">
    <property type="entry name" value="LysR family transcriptional regulator"/>
    <property type="match status" value="1"/>
</dbReference>
<dbReference type="Gene3D" id="1.10.10.10">
    <property type="entry name" value="Winged helix-like DNA-binding domain superfamily/Winged helix DNA-binding domain"/>
    <property type="match status" value="1"/>
</dbReference>
<evidence type="ECO:0000256" key="2">
    <source>
        <dbReference type="ARBA" id="ARBA00023015"/>
    </source>
</evidence>
<evidence type="ECO:0000313" key="8">
    <source>
        <dbReference type="EMBL" id="RFT43928.1"/>
    </source>
</evidence>
<feature type="domain" description="HTH lysR-type" evidence="7">
    <location>
        <begin position="1"/>
        <end position="58"/>
    </location>
</feature>
<dbReference type="GO" id="GO:0003700">
    <property type="term" value="F:DNA-binding transcription factor activity"/>
    <property type="evidence" value="ECO:0007669"/>
    <property type="project" value="InterPro"/>
</dbReference>
<dbReference type="AlphaFoldDB" id="A0A3E2DF14"/>
<evidence type="ECO:0000256" key="6">
    <source>
        <dbReference type="ARBA" id="ARBA00040885"/>
    </source>
</evidence>
<dbReference type="Gene3D" id="3.40.190.10">
    <property type="entry name" value="Periplasmic binding protein-like II"/>
    <property type="match status" value="2"/>
</dbReference>
<keyword evidence="5" id="KW-0804">Transcription</keyword>
<dbReference type="GO" id="GO:0003677">
    <property type="term" value="F:DNA binding"/>
    <property type="evidence" value="ECO:0007669"/>
    <property type="project" value="UniProtKB-KW"/>
</dbReference>
<keyword evidence="2" id="KW-0805">Transcription regulation</keyword>
<evidence type="ECO:0000256" key="4">
    <source>
        <dbReference type="ARBA" id="ARBA00023159"/>
    </source>
</evidence>
<dbReference type="Pfam" id="PF00126">
    <property type="entry name" value="HTH_1"/>
    <property type="match status" value="1"/>
</dbReference>
<dbReference type="InterPro" id="IPR005119">
    <property type="entry name" value="LysR_subst-bd"/>
</dbReference>
<dbReference type="PANTHER" id="PTHR30346">
    <property type="entry name" value="TRANSCRIPTIONAL DUAL REGULATOR HCAR-RELATED"/>
    <property type="match status" value="1"/>
</dbReference>
<dbReference type="InterPro" id="IPR000847">
    <property type="entry name" value="LysR_HTH_N"/>
</dbReference>